<dbReference type="PANTHER" id="PTHR42801">
    <property type="entry name" value="THIOREDOXIN-DEPENDENT PEROXIDE REDUCTASE"/>
    <property type="match status" value="1"/>
</dbReference>
<dbReference type="EMBL" id="UINC01024450">
    <property type="protein sequence ID" value="SVA98090.1"/>
    <property type="molecule type" value="Genomic_DNA"/>
</dbReference>
<dbReference type="InterPro" id="IPR036249">
    <property type="entry name" value="Thioredoxin-like_sf"/>
</dbReference>
<evidence type="ECO:0000256" key="2">
    <source>
        <dbReference type="ARBA" id="ARBA00013017"/>
    </source>
</evidence>
<comment type="similarity">
    <text evidence="9">Belongs to the peroxiredoxin family. BCP/PrxQ subfamily.</text>
</comment>
<dbReference type="CDD" id="cd03017">
    <property type="entry name" value="PRX_BCP"/>
    <property type="match status" value="1"/>
</dbReference>
<proteinExistence type="inferred from homology"/>
<evidence type="ECO:0000256" key="1">
    <source>
        <dbReference type="ARBA" id="ARBA00011245"/>
    </source>
</evidence>
<evidence type="ECO:0000313" key="12">
    <source>
        <dbReference type="EMBL" id="SVA98090.1"/>
    </source>
</evidence>
<dbReference type="GO" id="GO:0008379">
    <property type="term" value="F:thioredoxin peroxidase activity"/>
    <property type="evidence" value="ECO:0007669"/>
    <property type="project" value="TreeGrafter"/>
</dbReference>
<keyword evidence="4" id="KW-0049">Antioxidant</keyword>
<keyword evidence="7" id="KW-0676">Redox-active center</keyword>
<evidence type="ECO:0000256" key="10">
    <source>
        <dbReference type="ARBA" id="ARBA00049091"/>
    </source>
</evidence>
<keyword evidence="6" id="KW-1015">Disulfide bond</keyword>
<evidence type="ECO:0000256" key="8">
    <source>
        <dbReference type="ARBA" id="ARBA00032824"/>
    </source>
</evidence>
<dbReference type="PANTHER" id="PTHR42801:SF4">
    <property type="entry name" value="AHPC_TSA FAMILY PROTEIN"/>
    <property type="match status" value="1"/>
</dbReference>
<organism evidence="12">
    <name type="scientific">marine metagenome</name>
    <dbReference type="NCBI Taxonomy" id="408172"/>
    <lineage>
        <taxon>unclassified sequences</taxon>
        <taxon>metagenomes</taxon>
        <taxon>ecological metagenomes</taxon>
    </lineage>
</organism>
<keyword evidence="3" id="KW-0575">Peroxidase</keyword>
<accession>A0A382A9A4</accession>
<dbReference type="Gene3D" id="3.40.30.10">
    <property type="entry name" value="Glutaredoxin"/>
    <property type="match status" value="1"/>
</dbReference>
<evidence type="ECO:0000256" key="4">
    <source>
        <dbReference type="ARBA" id="ARBA00022862"/>
    </source>
</evidence>
<sequence length="132" mass="14720">MLQIGSQAPSFEGVSTDGTILSLGHFREKRLILYFYPKDNTPGCTTEACDFQDNLPSFKSRNVSILGVSPDTIGSHENFSGKYGLAFPLISDPENIISKLYGVWKEKKNYGRTYMGIERTTFIIDEEGIIIA</sequence>
<feature type="domain" description="Thioredoxin" evidence="11">
    <location>
        <begin position="2"/>
        <end position="132"/>
    </location>
</feature>
<name>A0A382A9A4_9ZZZZ</name>
<dbReference type="SUPFAM" id="SSF52833">
    <property type="entry name" value="Thioredoxin-like"/>
    <property type="match status" value="1"/>
</dbReference>
<comment type="catalytic activity">
    <reaction evidence="10">
        <text>a hydroperoxide + [thioredoxin]-dithiol = an alcohol + [thioredoxin]-disulfide + H2O</text>
        <dbReference type="Rhea" id="RHEA:62620"/>
        <dbReference type="Rhea" id="RHEA-COMP:10698"/>
        <dbReference type="Rhea" id="RHEA-COMP:10700"/>
        <dbReference type="ChEBI" id="CHEBI:15377"/>
        <dbReference type="ChEBI" id="CHEBI:29950"/>
        <dbReference type="ChEBI" id="CHEBI:30879"/>
        <dbReference type="ChEBI" id="CHEBI:35924"/>
        <dbReference type="ChEBI" id="CHEBI:50058"/>
        <dbReference type="EC" id="1.11.1.24"/>
    </reaction>
</comment>
<dbReference type="PROSITE" id="PS51352">
    <property type="entry name" value="THIOREDOXIN_2"/>
    <property type="match status" value="1"/>
</dbReference>
<dbReference type="GO" id="GO:0005737">
    <property type="term" value="C:cytoplasm"/>
    <property type="evidence" value="ECO:0007669"/>
    <property type="project" value="TreeGrafter"/>
</dbReference>
<reference evidence="12" key="1">
    <citation type="submission" date="2018-05" db="EMBL/GenBank/DDBJ databases">
        <authorList>
            <person name="Lanie J.A."/>
            <person name="Ng W.-L."/>
            <person name="Kazmierczak K.M."/>
            <person name="Andrzejewski T.M."/>
            <person name="Davidsen T.M."/>
            <person name="Wayne K.J."/>
            <person name="Tettelin H."/>
            <person name="Glass J.I."/>
            <person name="Rusch D."/>
            <person name="Podicherti R."/>
            <person name="Tsui H.-C.T."/>
            <person name="Winkler M.E."/>
        </authorList>
    </citation>
    <scope>NUCLEOTIDE SEQUENCE</scope>
</reference>
<keyword evidence="5" id="KW-0560">Oxidoreductase</keyword>
<evidence type="ECO:0000256" key="9">
    <source>
        <dbReference type="ARBA" id="ARBA00038489"/>
    </source>
</evidence>
<dbReference type="GO" id="GO:0045454">
    <property type="term" value="P:cell redox homeostasis"/>
    <property type="evidence" value="ECO:0007669"/>
    <property type="project" value="TreeGrafter"/>
</dbReference>
<protein>
    <recommendedName>
        <fullName evidence="2">thioredoxin-dependent peroxiredoxin</fullName>
        <ecNumber evidence="2">1.11.1.24</ecNumber>
    </recommendedName>
    <alternativeName>
        <fullName evidence="8">Thioredoxin peroxidase</fullName>
    </alternativeName>
</protein>
<evidence type="ECO:0000256" key="3">
    <source>
        <dbReference type="ARBA" id="ARBA00022559"/>
    </source>
</evidence>
<dbReference type="EC" id="1.11.1.24" evidence="2"/>
<evidence type="ECO:0000256" key="6">
    <source>
        <dbReference type="ARBA" id="ARBA00023157"/>
    </source>
</evidence>
<dbReference type="InterPro" id="IPR000866">
    <property type="entry name" value="AhpC/TSA"/>
</dbReference>
<dbReference type="InterPro" id="IPR013766">
    <property type="entry name" value="Thioredoxin_domain"/>
</dbReference>
<dbReference type="FunFam" id="3.40.30.10:FF:000007">
    <property type="entry name" value="Thioredoxin-dependent thiol peroxidase"/>
    <property type="match status" value="1"/>
</dbReference>
<evidence type="ECO:0000259" key="11">
    <source>
        <dbReference type="PROSITE" id="PS51352"/>
    </source>
</evidence>
<dbReference type="AlphaFoldDB" id="A0A382A9A4"/>
<evidence type="ECO:0000256" key="7">
    <source>
        <dbReference type="ARBA" id="ARBA00023284"/>
    </source>
</evidence>
<feature type="non-terminal residue" evidence="12">
    <location>
        <position position="132"/>
    </location>
</feature>
<gene>
    <name evidence="12" type="ORF">METZ01_LOCUS150944</name>
</gene>
<dbReference type="Pfam" id="PF00578">
    <property type="entry name" value="AhpC-TSA"/>
    <property type="match status" value="1"/>
</dbReference>
<comment type="subunit">
    <text evidence="1">Monomer.</text>
</comment>
<dbReference type="InterPro" id="IPR050924">
    <property type="entry name" value="Peroxiredoxin_BCP/PrxQ"/>
</dbReference>
<dbReference type="GO" id="GO:0034599">
    <property type="term" value="P:cellular response to oxidative stress"/>
    <property type="evidence" value="ECO:0007669"/>
    <property type="project" value="TreeGrafter"/>
</dbReference>
<evidence type="ECO:0000256" key="5">
    <source>
        <dbReference type="ARBA" id="ARBA00023002"/>
    </source>
</evidence>